<evidence type="ECO:0000256" key="2">
    <source>
        <dbReference type="SAM" id="Coils"/>
    </source>
</evidence>
<dbReference type="GO" id="GO:1990281">
    <property type="term" value="C:efflux pump complex"/>
    <property type="evidence" value="ECO:0007669"/>
    <property type="project" value="TreeGrafter"/>
</dbReference>
<evidence type="ECO:0000259" key="4">
    <source>
        <dbReference type="Pfam" id="PF25989"/>
    </source>
</evidence>
<dbReference type="PANTHER" id="PTHR30469">
    <property type="entry name" value="MULTIDRUG RESISTANCE PROTEIN MDTA"/>
    <property type="match status" value="1"/>
</dbReference>
<comment type="caution">
    <text evidence="5">The sequence shown here is derived from an EMBL/GenBank/DDBJ whole genome shotgun (WGS) entry which is preliminary data.</text>
</comment>
<dbReference type="AlphaFoldDB" id="A0A6B3NHF8"/>
<dbReference type="Gene3D" id="2.40.420.20">
    <property type="match status" value="1"/>
</dbReference>
<organism evidence="5">
    <name type="scientific">Symploca sp. SIO1C4</name>
    <dbReference type="NCBI Taxonomy" id="2607765"/>
    <lineage>
        <taxon>Bacteria</taxon>
        <taxon>Bacillati</taxon>
        <taxon>Cyanobacteriota</taxon>
        <taxon>Cyanophyceae</taxon>
        <taxon>Coleofasciculales</taxon>
        <taxon>Coleofasciculaceae</taxon>
        <taxon>Symploca</taxon>
    </lineage>
</organism>
<comment type="similarity">
    <text evidence="1">Belongs to the membrane fusion protein (MFP) (TC 8.A.1) family.</text>
</comment>
<reference evidence="5" key="1">
    <citation type="submission" date="2019-11" db="EMBL/GenBank/DDBJ databases">
        <title>Genomic insights into an expanded diversity of filamentous marine cyanobacteria reveals the extraordinary biosynthetic potential of Moorea and Okeania.</title>
        <authorList>
            <person name="Ferreira Leao T."/>
            <person name="Wang M."/>
            <person name="Moss N."/>
            <person name="Da Silva R."/>
            <person name="Sanders J."/>
            <person name="Nurk S."/>
            <person name="Gurevich A."/>
            <person name="Humphrey G."/>
            <person name="Reher R."/>
            <person name="Zhu Q."/>
            <person name="Belda-Ferre P."/>
            <person name="Glukhov E."/>
            <person name="Rex R."/>
            <person name="Dorrestein P.C."/>
            <person name="Knight R."/>
            <person name="Pevzner P."/>
            <person name="Gerwick W.H."/>
            <person name="Gerwick L."/>
        </authorList>
    </citation>
    <scope>NUCLEOTIDE SEQUENCE</scope>
    <source>
        <strain evidence="5">SIO1C4</strain>
    </source>
</reference>
<protein>
    <submittedName>
        <fullName evidence="5">Efflux RND transporter periplasmic adaptor subunit</fullName>
    </submittedName>
</protein>
<proteinExistence type="inferred from homology"/>
<dbReference type="InterPro" id="IPR006143">
    <property type="entry name" value="RND_pump_MFP"/>
</dbReference>
<dbReference type="EMBL" id="JAAHFQ010000256">
    <property type="protein sequence ID" value="NER28748.1"/>
    <property type="molecule type" value="Genomic_DNA"/>
</dbReference>
<keyword evidence="3" id="KW-1133">Transmembrane helix</keyword>
<dbReference type="Pfam" id="PF25989">
    <property type="entry name" value="YknX_C"/>
    <property type="match status" value="1"/>
</dbReference>
<accession>A0A6B3NHF8</accession>
<keyword evidence="3" id="KW-0472">Membrane</keyword>
<sequence length="441" mass="49162">MKYLPRHLSYFMAGLGAIALIILAFRPSPIQVDLGEAKRGTLLVTVDEEGKTRIRSRFVVSTPVAGRLNRIELDEGDRVKQSSVIARIDPLPLNSQVREVQAKLREWQAERAGVVTQRPKQEALLQAQARIRAAQAQQREAQAKVEQVQASLEQAKRDHIRAQRLAADGAISRQELESAQLLEITRTRELEVEQREAESAAAEVVAAREELSILRAEQRDPDYMLDVYDARIASAEAELARLADDAARTEIKSPVDGEVLRVLQESARHVEAGTPLLELGNPEQIEVVVDLLSTDAVKVKSGTKVLIEHWGGEQTLEAKVNYIEPSAFTEISALGVEEQRVNVIAEFINSSVPLGDGYRVEARIVIWEGHNVLIVPLSSLFRCEQAWCVFVVEDGRAKKRQVEISKRSDFEAVIQQGLELGEVVILHPTEEIEDNKRVAPR</sequence>
<feature type="domain" description="YknX-like C-terminal permuted SH3-like" evidence="4">
    <location>
        <begin position="373"/>
        <end position="438"/>
    </location>
</feature>
<gene>
    <name evidence="5" type="ORF">F6J89_14205</name>
</gene>
<keyword evidence="2" id="KW-0175">Coiled coil</keyword>
<name>A0A6B3NHF8_9CYAN</name>
<keyword evidence="3" id="KW-0812">Transmembrane</keyword>
<evidence type="ECO:0000256" key="3">
    <source>
        <dbReference type="SAM" id="Phobius"/>
    </source>
</evidence>
<feature type="coiled-coil region" evidence="2">
    <location>
        <begin position="190"/>
        <end position="252"/>
    </location>
</feature>
<dbReference type="SUPFAM" id="SSF111369">
    <property type="entry name" value="HlyD-like secretion proteins"/>
    <property type="match status" value="2"/>
</dbReference>
<dbReference type="Gene3D" id="2.40.50.100">
    <property type="match status" value="1"/>
</dbReference>
<feature type="coiled-coil region" evidence="2">
    <location>
        <begin position="124"/>
        <end position="165"/>
    </location>
</feature>
<dbReference type="GO" id="GO:0015562">
    <property type="term" value="F:efflux transmembrane transporter activity"/>
    <property type="evidence" value="ECO:0007669"/>
    <property type="project" value="TreeGrafter"/>
</dbReference>
<dbReference type="InterPro" id="IPR058637">
    <property type="entry name" value="YknX-like_C"/>
</dbReference>
<dbReference type="Gene3D" id="2.40.30.170">
    <property type="match status" value="1"/>
</dbReference>
<feature type="transmembrane region" description="Helical" evidence="3">
    <location>
        <begin position="7"/>
        <end position="25"/>
    </location>
</feature>
<dbReference type="PANTHER" id="PTHR30469:SF15">
    <property type="entry name" value="HLYD FAMILY OF SECRETION PROTEINS"/>
    <property type="match status" value="1"/>
</dbReference>
<evidence type="ECO:0000313" key="5">
    <source>
        <dbReference type="EMBL" id="NER28748.1"/>
    </source>
</evidence>
<evidence type="ECO:0000256" key="1">
    <source>
        <dbReference type="ARBA" id="ARBA00009477"/>
    </source>
</evidence>
<dbReference type="NCBIfam" id="TIGR01730">
    <property type="entry name" value="RND_mfp"/>
    <property type="match status" value="1"/>
</dbReference>